<evidence type="ECO:0000313" key="1">
    <source>
        <dbReference type="EMBL" id="PHH62336.1"/>
    </source>
</evidence>
<dbReference type="Proteomes" id="UP000226192">
    <property type="component" value="Unassembled WGS sequence"/>
</dbReference>
<name>A0A2C5Y3T0_9HYPO</name>
<organism evidence="1 2">
    <name type="scientific">Ophiocordyceps australis</name>
    <dbReference type="NCBI Taxonomy" id="1399860"/>
    <lineage>
        <taxon>Eukaryota</taxon>
        <taxon>Fungi</taxon>
        <taxon>Dikarya</taxon>
        <taxon>Ascomycota</taxon>
        <taxon>Pezizomycotina</taxon>
        <taxon>Sordariomycetes</taxon>
        <taxon>Hypocreomycetidae</taxon>
        <taxon>Hypocreales</taxon>
        <taxon>Ophiocordycipitaceae</taxon>
        <taxon>Ophiocordyceps</taxon>
    </lineage>
</organism>
<comment type="caution">
    <text evidence="1">The sequence shown here is derived from an EMBL/GenBank/DDBJ whole genome shotgun (WGS) entry which is preliminary data.</text>
</comment>
<dbReference type="EMBL" id="NJET01000075">
    <property type="protein sequence ID" value="PHH62336.1"/>
    <property type="molecule type" value="Genomic_DNA"/>
</dbReference>
<accession>A0A2C5Y3T0</accession>
<gene>
    <name evidence="1" type="ORF">CDD81_7256</name>
</gene>
<protein>
    <submittedName>
        <fullName evidence="1">Uncharacterized protein</fullName>
    </submittedName>
</protein>
<keyword evidence="2" id="KW-1185">Reference proteome</keyword>
<dbReference type="AlphaFoldDB" id="A0A2C5Y3T0"/>
<proteinExistence type="predicted"/>
<reference evidence="1 2" key="1">
    <citation type="submission" date="2017-06" db="EMBL/GenBank/DDBJ databases">
        <title>Ant-infecting Ophiocordyceps genomes reveal a high diversity of potential behavioral manipulation genes and a possible major role for enterotoxins.</title>
        <authorList>
            <person name="De Bekker C."/>
            <person name="Evans H.C."/>
            <person name="Brachmann A."/>
            <person name="Hughes D.P."/>
        </authorList>
    </citation>
    <scope>NUCLEOTIDE SEQUENCE [LARGE SCALE GENOMIC DNA]</scope>
    <source>
        <strain evidence="1 2">Map64</strain>
    </source>
</reference>
<evidence type="ECO:0000313" key="2">
    <source>
        <dbReference type="Proteomes" id="UP000226192"/>
    </source>
</evidence>
<sequence>MLLLIFSDACRFVGDIGRRDPRQDRNGYQMTASVIQHARAVPLWHSNRSNDDSMYRAGHANARDQAGDADLSTSRYKISVSTWYSVASHPSGSKAVPTAYTGEIRSLIRCTTTLGQPKVSKTSQTEQRLNEARLSQRDQARLERGLHFCQV</sequence>
<dbReference type="OrthoDB" id="10636263at2759"/>